<dbReference type="GO" id="GO:0005524">
    <property type="term" value="F:ATP binding"/>
    <property type="evidence" value="ECO:0007669"/>
    <property type="project" value="UniProtKB-UniRule"/>
</dbReference>
<keyword evidence="3 4" id="KW-0067">ATP-binding</keyword>
<dbReference type="Proteomes" id="UP001485043">
    <property type="component" value="Unassembled WGS sequence"/>
</dbReference>
<evidence type="ECO:0000256" key="5">
    <source>
        <dbReference type="SAM" id="MobiDB-lite"/>
    </source>
</evidence>
<feature type="region of interest" description="Disordered" evidence="5">
    <location>
        <begin position="135"/>
        <end position="155"/>
    </location>
</feature>
<evidence type="ECO:0000313" key="7">
    <source>
        <dbReference type="EMBL" id="KAK9851561.1"/>
    </source>
</evidence>
<dbReference type="Pfam" id="PF18130">
    <property type="entry name" value="ATPgrasp_N"/>
    <property type="match status" value="1"/>
</dbReference>
<evidence type="ECO:0000313" key="8">
    <source>
        <dbReference type="Proteomes" id="UP001485043"/>
    </source>
</evidence>
<dbReference type="Pfam" id="PF08443">
    <property type="entry name" value="RimK"/>
    <property type="match status" value="1"/>
</dbReference>
<evidence type="ECO:0000256" key="4">
    <source>
        <dbReference type="PROSITE-ProRule" id="PRU00409"/>
    </source>
</evidence>
<evidence type="ECO:0000256" key="2">
    <source>
        <dbReference type="ARBA" id="ARBA00022741"/>
    </source>
</evidence>
<feature type="compositionally biased region" description="Polar residues" evidence="5">
    <location>
        <begin position="1"/>
        <end position="15"/>
    </location>
</feature>
<name>A0AAW1SQM5_9CHLO</name>
<keyword evidence="2 4" id="KW-0547">Nucleotide-binding</keyword>
<keyword evidence="8" id="KW-1185">Reference proteome</keyword>
<keyword evidence="1" id="KW-0436">Ligase</keyword>
<dbReference type="InterPro" id="IPR052032">
    <property type="entry name" value="ATP-dep_AA_Ligase"/>
</dbReference>
<dbReference type="Pfam" id="PF13535">
    <property type="entry name" value="ATP-grasp_4"/>
    <property type="match status" value="1"/>
</dbReference>
<organism evidence="7 8">
    <name type="scientific">Apatococcus fuscideae</name>
    <dbReference type="NCBI Taxonomy" id="2026836"/>
    <lineage>
        <taxon>Eukaryota</taxon>
        <taxon>Viridiplantae</taxon>
        <taxon>Chlorophyta</taxon>
        <taxon>core chlorophytes</taxon>
        <taxon>Trebouxiophyceae</taxon>
        <taxon>Chlorellales</taxon>
        <taxon>Chlorellaceae</taxon>
        <taxon>Apatococcus</taxon>
    </lineage>
</organism>
<sequence length="636" mass="69171">MPGQSALTSALSKGQPTRVDSDSSSPPNGSAAAALACAKTDSCPRGSFPCLYVHEHDRQPLDPIKFDDEDRATTHEPAARFIADGADEFEPASYRRGSVDFGRTSVDGRSSLDGGSQAMRWAKLGSPAMASSFMGPESVGSLPKGLPPDERARLSASTPMTPSLQILSSMPPESVSARTKEARRLRRRLLKSTVLVFIVAGYEGKRFIYERAKELNIRIVIIDEADSWSRQLLEEGVIERFIPFDFSDQETVFDRCMAVMRRIEKDEGQIDGVLSFWELSQALVSRLAEALGLPGNPPSAVDAAREKQQTRAVMAQAGLASPKNILIHSPADLPAAAAHVGFPSVLKPITGAASLGVIRVDDQQHLESIYHKVCREVGSLKVDPKTGDFAHPEGNDKLSNDTSIVREGDGSAFVAQTFMLETYLDGPEVDVDIVFNQGSCVYGAITDNWPTIEPYFNETGSNCPSILPMQNQRELCELAVNTVAALGFQAGVFHVEGKATSHGAHIIEVNARMGGGPVRDINRLVWGVDLVEEALLAAAGIPSCPYLSPYPMRNIAEYSVNAETTGTLQHLDFLQPWQSKPDVLYCRPLVKAGEHVTSVKDGLPTWVYEMMVSRPDIHEAIDYVKSIEQQVQIPIA</sequence>
<dbReference type="InterPro" id="IPR011761">
    <property type="entry name" value="ATP-grasp"/>
</dbReference>
<dbReference type="AlphaFoldDB" id="A0AAW1SQM5"/>
<dbReference type="GO" id="GO:0046872">
    <property type="term" value="F:metal ion binding"/>
    <property type="evidence" value="ECO:0007669"/>
    <property type="project" value="InterPro"/>
</dbReference>
<dbReference type="InterPro" id="IPR013651">
    <property type="entry name" value="ATP-grasp_RimK-type"/>
</dbReference>
<dbReference type="SUPFAM" id="SSF56059">
    <property type="entry name" value="Glutathione synthetase ATP-binding domain-like"/>
    <property type="match status" value="1"/>
</dbReference>
<dbReference type="PANTHER" id="PTHR43585">
    <property type="entry name" value="FUMIPYRROLE BIOSYNTHESIS PROTEIN C"/>
    <property type="match status" value="1"/>
</dbReference>
<evidence type="ECO:0000256" key="1">
    <source>
        <dbReference type="ARBA" id="ARBA00022598"/>
    </source>
</evidence>
<feature type="region of interest" description="Disordered" evidence="5">
    <location>
        <begin position="1"/>
        <end position="31"/>
    </location>
</feature>
<dbReference type="PROSITE" id="PS50975">
    <property type="entry name" value="ATP_GRASP"/>
    <property type="match status" value="1"/>
</dbReference>
<dbReference type="Gene3D" id="3.40.50.20">
    <property type="match status" value="1"/>
</dbReference>
<accession>A0AAW1SQM5</accession>
<dbReference type="EMBL" id="JALJOV010001235">
    <property type="protein sequence ID" value="KAK9851561.1"/>
    <property type="molecule type" value="Genomic_DNA"/>
</dbReference>
<feature type="domain" description="ATP-grasp" evidence="6">
    <location>
        <begin position="311"/>
        <end position="539"/>
    </location>
</feature>
<dbReference type="PANTHER" id="PTHR43585:SF2">
    <property type="entry name" value="ATP-GRASP ENZYME FSQD"/>
    <property type="match status" value="1"/>
</dbReference>
<evidence type="ECO:0000259" key="6">
    <source>
        <dbReference type="PROSITE" id="PS50975"/>
    </source>
</evidence>
<proteinExistence type="predicted"/>
<dbReference type="GO" id="GO:0016874">
    <property type="term" value="F:ligase activity"/>
    <property type="evidence" value="ECO:0007669"/>
    <property type="project" value="UniProtKB-KW"/>
</dbReference>
<gene>
    <name evidence="7" type="ORF">WJX84_001702</name>
</gene>
<comment type="caution">
    <text evidence="7">The sequence shown here is derived from an EMBL/GenBank/DDBJ whole genome shotgun (WGS) entry which is preliminary data.</text>
</comment>
<feature type="compositionally biased region" description="Low complexity" evidence="5">
    <location>
        <begin position="22"/>
        <end position="31"/>
    </location>
</feature>
<dbReference type="InterPro" id="IPR041472">
    <property type="entry name" value="BL00235/CARNS1_N"/>
</dbReference>
<protein>
    <recommendedName>
        <fullName evidence="6">ATP-grasp domain-containing protein</fullName>
    </recommendedName>
</protein>
<reference evidence="7 8" key="1">
    <citation type="journal article" date="2024" name="Nat. Commun.">
        <title>Phylogenomics reveals the evolutionary origins of lichenization in chlorophyte algae.</title>
        <authorList>
            <person name="Puginier C."/>
            <person name="Libourel C."/>
            <person name="Otte J."/>
            <person name="Skaloud P."/>
            <person name="Haon M."/>
            <person name="Grisel S."/>
            <person name="Petersen M."/>
            <person name="Berrin J.G."/>
            <person name="Delaux P.M."/>
            <person name="Dal Grande F."/>
            <person name="Keller J."/>
        </authorList>
    </citation>
    <scope>NUCLEOTIDE SEQUENCE [LARGE SCALE GENOMIC DNA]</scope>
    <source>
        <strain evidence="7 8">SAG 2523</strain>
    </source>
</reference>
<dbReference type="Gene3D" id="3.30.470.20">
    <property type="entry name" value="ATP-grasp fold, B domain"/>
    <property type="match status" value="1"/>
</dbReference>
<evidence type="ECO:0000256" key="3">
    <source>
        <dbReference type="ARBA" id="ARBA00022840"/>
    </source>
</evidence>